<evidence type="ECO:0000256" key="1">
    <source>
        <dbReference type="SAM" id="Phobius"/>
    </source>
</evidence>
<evidence type="ECO:0000313" key="3">
    <source>
        <dbReference type="Proteomes" id="UP000238322"/>
    </source>
</evidence>
<gene>
    <name evidence="2" type="ORF">C5Y83_21435</name>
</gene>
<organism evidence="2 3">
    <name type="scientific">Blastopirellula marina</name>
    <dbReference type="NCBI Taxonomy" id="124"/>
    <lineage>
        <taxon>Bacteria</taxon>
        <taxon>Pseudomonadati</taxon>
        <taxon>Planctomycetota</taxon>
        <taxon>Planctomycetia</taxon>
        <taxon>Pirellulales</taxon>
        <taxon>Pirellulaceae</taxon>
        <taxon>Blastopirellula</taxon>
    </lineage>
</organism>
<comment type="caution">
    <text evidence="2">The sequence shown here is derived from an EMBL/GenBank/DDBJ whole genome shotgun (WGS) entry which is preliminary data.</text>
</comment>
<feature type="transmembrane region" description="Helical" evidence="1">
    <location>
        <begin position="7"/>
        <end position="27"/>
    </location>
</feature>
<name>A0A2S8FKP6_9BACT</name>
<protein>
    <submittedName>
        <fullName evidence="2">Uncharacterized protein</fullName>
    </submittedName>
</protein>
<keyword evidence="1" id="KW-1133">Transmembrane helix</keyword>
<reference evidence="2 3" key="1">
    <citation type="submission" date="2018-02" db="EMBL/GenBank/DDBJ databases">
        <title>Comparative genomes isolates from brazilian mangrove.</title>
        <authorList>
            <person name="Araujo J.E."/>
            <person name="Taketani R.G."/>
            <person name="Silva M.C.P."/>
            <person name="Loureco M.V."/>
            <person name="Andreote F.D."/>
        </authorList>
    </citation>
    <scope>NUCLEOTIDE SEQUENCE [LARGE SCALE GENOMIC DNA]</scope>
    <source>
        <strain evidence="2 3">Hex-1 MGV</strain>
    </source>
</reference>
<accession>A0A2S8FKP6</accession>
<sequence length="187" mass="21067">MTIRTHVVLAITSVILFVIVSINYSTFQSHKLIDAPIYAPELIDSITMQWDVITPEESEREPKQTSETHDGFLSFTFGGSIPGLWLNARINHPGDADHRYEIMYYLVSHAGKQFILASGPAPLKEFSGTTVGILGFARNPQKKIDWESARVWCEVRIFNEHGDVVFHGIKQSDLIPQEGLDLIRSTK</sequence>
<dbReference type="Proteomes" id="UP000238322">
    <property type="component" value="Unassembled WGS sequence"/>
</dbReference>
<keyword evidence="1" id="KW-0812">Transmembrane</keyword>
<dbReference type="EMBL" id="PUHY01000012">
    <property type="protein sequence ID" value="PQO32755.1"/>
    <property type="molecule type" value="Genomic_DNA"/>
</dbReference>
<dbReference type="AlphaFoldDB" id="A0A2S8FKP6"/>
<proteinExistence type="predicted"/>
<keyword evidence="1" id="KW-0472">Membrane</keyword>
<evidence type="ECO:0000313" key="2">
    <source>
        <dbReference type="EMBL" id="PQO32755.1"/>
    </source>
</evidence>